<dbReference type="RefSeq" id="WP_203993944.1">
    <property type="nucleotide sequence ID" value="NZ_BOPG01000023.1"/>
</dbReference>
<evidence type="ECO:0000313" key="3">
    <source>
        <dbReference type="Proteomes" id="UP000612585"/>
    </source>
</evidence>
<evidence type="ECO:0000313" key="2">
    <source>
        <dbReference type="EMBL" id="GIJ56138.1"/>
    </source>
</evidence>
<name>A0A8J3Z767_9ACTN</name>
<feature type="domain" description="DnaJ homologue subfamily C member 28 conserved" evidence="1">
    <location>
        <begin position="14"/>
        <end position="84"/>
    </location>
</feature>
<dbReference type="AlphaFoldDB" id="A0A8J3Z767"/>
<dbReference type="Pfam" id="PF09350">
    <property type="entry name" value="DJC28_CD"/>
    <property type="match status" value="1"/>
</dbReference>
<reference evidence="2" key="1">
    <citation type="submission" date="2021-01" db="EMBL/GenBank/DDBJ databases">
        <title>Whole genome shotgun sequence of Virgisporangium aurantiacum NBRC 16421.</title>
        <authorList>
            <person name="Komaki H."/>
            <person name="Tamura T."/>
        </authorList>
    </citation>
    <scope>NUCLEOTIDE SEQUENCE</scope>
    <source>
        <strain evidence="2">NBRC 16421</strain>
    </source>
</reference>
<dbReference type="EMBL" id="BOPG01000023">
    <property type="protein sequence ID" value="GIJ56138.1"/>
    <property type="molecule type" value="Genomic_DNA"/>
</dbReference>
<dbReference type="InterPro" id="IPR018961">
    <property type="entry name" value="DnaJ_homolog_subfam-C_membr-28"/>
</dbReference>
<organism evidence="2 3">
    <name type="scientific">Virgisporangium aurantiacum</name>
    <dbReference type="NCBI Taxonomy" id="175570"/>
    <lineage>
        <taxon>Bacteria</taxon>
        <taxon>Bacillati</taxon>
        <taxon>Actinomycetota</taxon>
        <taxon>Actinomycetes</taxon>
        <taxon>Micromonosporales</taxon>
        <taxon>Micromonosporaceae</taxon>
        <taxon>Virgisporangium</taxon>
    </lineage>
</organism>
<evidence type="ECO:0000259" key="1">
    <source>
        <dbReference type="Pfam" id="PF09350"/>
    </source>
</evidence>
<proteinExistence type="predicted"/>
<dbReference type="Proteomes" id="UP000612585">
    <property type="component" value="Unassembled WGS sequence"/>
</dbReference>
<gene>
    <name evidence="2" type="ORF">Vau01_036540</name>
</gene>
<keyword evidence="3" id="KW-1185">Reference proteome</keyword>
<protein>
    <submittedName>
        <fullName evidence="2">DUF1992 domain-containing protein</fullName>
    </submittedName>
</protein>
<accession>A0A8J3Z767</accession>
<comment type="caution">
    <text evidence="2">The sequence shown here is derived from an EMBL/GenBank/DDBJ whole genome shotgun (WGS) entry which is preliminary data.</text>
</comment>
<sequence length="157" mass="18147">MTERRPAGVNFETWIDRQIRDAAERGEFDNLPGAGKPLPGAGRQDDENWWLNSYLRREGVTGDALLPPAVMLRREADELPDVVRLMSSEADVRAAVADLNRRIVECMRQPSELRISVRPVNVEQIVAGWRAARPSPAPRREPEPPSRRRRRFWWRRT</sequence>